<dbReference type="InterPro" id="IPR009711">
    <property type="entry name" value="UPF0473"/>
</dbReference>
<gene>
    <name evidence="3" type="ORF">LOSG293_170340</name>
</gene>
<evidence type="ECO:0000256" key="1">
    <source>
        <dbReference type="ARBA" id="ARBA00008439"/>
    </source>
</evidence>
<dbReference type="Proteomes" id="UP000028700">
    <property type="component" value="Unassembled WGS sequence"/>
</dbReference>
<reference evidence="3" key="1">
    <citation type="journal article" date="2014" name="Genome Announc.">
        <title>Draft Genome Sequence of Lactobacillus oryzae Strain SG293T.</title>
        <authorList>
            <person name="Tanizawa Y."/>
            <person name="Fujisawa T."/>
            <person name="Mochizuki T."/>
            <person name="Kaminuma E."/>
            <person name="Nakamura Y."/>
            <person name="Tohno M."/>
        </authorList>
    </citation>
    <scope>NUCLEOTIDE SEQUENCE [LARGE SCALE GENOMIC DNA]</scope>
    <source>
        <strain evidence="3">SG293</strain>
    </source>
</reference>
<comment type="caution">
    <text evidence="3">The sequence shown here is derived from an EMBL/GenBank/DDBJ whole genome shotgun (WGS) entry which is preliminary data.</text>
</comment>
<dbReference type="eggNOG" id="COG3906">
    <property type="taxonomic scope" value="Bacteria"/>
</dbReference>
<sequence length="119" mass="13455">MVNYYNKSEGPHMSEENQQITLVDEDGNEELYEVLFTFKSPDYGKSYILMYPAGKADDEEVDIQAYQLPDKDDPANPSGGDLLPIESDEEWDMVESMLNTFLNGGGTDAFDQDWGDPEK</sequence>
<dbReference type="HAMAP" id="MF_01448">
    <property type="entry name" value="UPF0473"/>
    <property type="match status" value="1"/>
</dbReference>
<accession>A0A081BJ14</accession>
<evidence type="ECO:0000313" key="3">
    <source>
        <dbReference type="EMBL" id="GAK48032.1"/>
    </source>
</evidence>
<dbReference type="Pfam" id="PF06949">
    <property type="entry name" value="DUF1292"/>
    <property type="match status" value="1"/>
</dbReference>
<dbReference type="AlphaFoldDB" id="A0A081BJ14"/>
<comment type="similarity">
    <text evidence="1 2">Belongs to the UPF0473 family.</text>
</comment>
<proteinExistence type="inferred from homology"/>
<dbReference type="STRING" id="1291743.LOSG293_170340"/>
<dbReference type="NCBIfam" id="NF010217">
    <property type="entry name" value="PRK13678.1-4"/>
    <property type="match status" value="1"/>
</dbReference>
<dbReference type="PANTHER" id="PTHR40066">
    <property type="entry name" value="UPF0473 PROTEIN CBO2561/CLC_2432"/>
    <property type="match status" value="1"/>
</dbReference>
<dbReference type="EMBL" id="BBJM01000017">
    <property type="protein sequence ID" value="GAK48032.1"/>
    <property type="molecule type" value="Genomic_DNA"/>
</dbReference>
<evidence type="ECO:0000313" key="4">
    <source>
        <dbReference type="Proteomes" id="UP000028700"/>
    </source>
</evidence>
<dbReference type="PANTHER" id="PTHR40066:SF1">
    <property type="entry name" value="UPF0473 PROTEIN CBO2561_CLC_2432"/>
    <property type="match status" value="1"/>
</dbReference>
<keyword evidence="4" id="KW-1185">Reference proteome</keyword>
<evidence type="ECO:0000256" key="2">
    <source>
        <dbReference type="HAMAP-Rule" id="MF_01448"/>
    </source>
</evidence>
<name>A0A081BJ14_9LACO</name>
<organism evidence="3 4">
    <name type="scientific">Secundilactobacillus oryzae JCM 18671</name>
    <dbReference type="NCBI Taxonomy" id="1291743"/>
    <lineage>
        <taxon>Bacteria</taxon>
        <taxon>Bacillati</taxon>
        <taxon>Bacillota</taxon>
        <taxon>Bacilli</taxon>
        <taxon>Lactobacillales</taxon>
        <taxon>Lactobacillaceae</taxon>
        <taxon>Secundilactobacillus</taxon>
    </lineage>
</organism>
<protein>
    <recommendedName>
        <fullName evidence="2">UPF0473 protein LOSG293_170340</fullName>
    </recommendedName>
</protein>